<dbReference type="RefSeq" id="WP_022748437.1">
    <property type="nucleotide sequence ID" value="NC_022571.1"/>
</dbReference>
<evidence type="ECO:0000256" key="1">
    <source>
        <dbReference type="SAM" id="MobiDB-lite"/>
    </source>
</evidence>
<organism evidence="2 3">
    <name type="scientific">Clostridium saccharobutylicum DSM 13864</name>
    <dbReference type="NCBI Taxonomy" id="1345695"/>
    <lineage>
        <taxon>Bacteria</taxon>
        <taxon>Bacillati</taxon>
        <taxon>Bacillota</taxon>
        <taxon>Clostridia</taxon>
        <taxon>Eubacteriales</taxon>
        <taxon>Clostridiaceae</taxon>
        <taxon>Clostridium</taxon>
    </lineage>
</organism>
<dbReference type="KEGG" id="csb:CLSA_c37120"/>
<accession>U5MVV0</accession>
<dbReference type="HOGENOM" id="CLU_1308340_0_0_9"/>
<feature type="region of interest" description="Disordered" evidence="1">
    <location>
        <begin position="16"/>
        <end position="42"/>
    </location>
</feature>
<gene>
    <name evidence="2" type="ORF">CLSA_c37120</name>
</gene>
<evidence type="ECO:0000313" key="2">
    <source>
        <dbReference type="EMBL" id="AGX44673.1"/>
    </source>
</evidence>
<dbReference type="EMBL" id="CP006721">
    <property type="protein sequence ID" value="AGX44673.1"/>
    <property type="molecule type" value="Genomic_DNA"/>
</dbReference>
<protein>
    <submittedName>
        <fullName evidence="2">Uncharacterized protein</fullName>
    </submittedName>
</protein>
<dbReference type="InterPro" id="IPR046097">
    <property type="entry name" value="DUF6033"/>
</dbReference>
<sequence length="210" mass="23691">MSIGINSSYGSYYTQASNKTGSNNNDKTKVSDADKTTVSSVSTTDKTISKEEYFKNVCERYSGANLYMSNSYNMKKNELTYNISPKLIEKATKDPKVAQNLERLLNQIPSLKEYIGNHKYTLGGSEVKSVSVVIDENGGLSCTSEIEPKKSKNTSNTKDSSKTSEEEKLRIKRMKERKERNLKLSKEHKIYSDIAANIDMSFLDRFDTNI</sequence>
<dbReference type="GeneID" id="55476021"/>
<dbReference type="AlphaFoldDB" id="U5MVV0"/>
<dbReference type="OrthoDB" id="1902904at2"/>
<feature type="compositionally biased region" description="Basic and acidic residues" evidence="1">
    <location>
        <begin position="26"/>
        <end position="35"/>
    </location>
</feature>
<reference evidence="2 3" key="1">
    <citation type="journal article" date="2013" name="Genome Announc.">
        <title>Complete Genome Sequence of the Solvent Producer Clostridium saccharobutylicum NCP262 (DSM 13864).</title>
        <authorList>
            <person name="Poehlein A."/>
            <person name="Hartwich K."/>
            <person name="Krabben P."/>
            <person name="Ehrenreich A."/>
            <person name="Liebl W."/>
            <person name="Durre P."/>
            <person name="Gottschalk G."/>
            <person name="Daniel R."/>
        </authorList>
    </citation>
    <scope>NUCLEOTIDE SEQUENCE [LARGE SCALE GENOMIC DNA]</scope>
    <source>
        <strain evidence="2">DSM 13864</strain>
    </source>
</reference>
<dbReference type="Pfam" id="PF19498">
    <property type="entry name" value="DUF6033"/>
    <property type="match status" value="1"/>
</dbReference>
<dbReference type="eggNOG" id="ENOG502ZBZJ">
    <property type="taxonomic scope" value="Bacteria"/>
</dbReference>
<name>U5MVV0_CLOSA</name>
<feature type="region of interest" description="Disordered" evidence="1">
    <location>
        <begin position="143"/>
        <end position="168"/>
    </location>
</feature>
<keyword evidence="3" id="KW-1185">Reference proteome</keyword>
<dbReference type="PATRIC" id="fig|1345695.3.peg.3697"/>
<feature type="compositionally biased region" description="Polar residues" evidence="1">
    <location>
        <begin position="16"/>
        <end position="25"/>
    </location>
</feature>
<proteinExistence type="predicted"/>
<evidence type="ECO:0000313" key="3">
    <source>
        <dbReference type="Proteomes" id="UP000017118"/>
    </source>
</evidence>
<feature type="compositionally biased region" description="Basic and acidic residues" evidence="1">
    <location>
        <begin position="159"/>
        <end position="168"/>
    </location>
</feature>
<dbReference type="Proteomes" id="UP000017118">
    <property type="component" value="Chromosome"/>
</dbReference>